<dbReference type="Proteomes" id="UP000823775">
    <property type="component" value="Unassembled WGS sequence"/>
</dbReference>
<dbReference type="InterPro" id="IPR044730">
    <property type="entry name" value="RNase_H-like_dom_plant"/>
</dbReference>
<accession>A0ABS8URD4</accession>
<evidence type="ECO:0000313" key="3">
    <source>
        <dbReference type="Proteomes" id="UP000823775"/>
    </source>
</evidence>
<reference evidence="2 3" key="1">
    <citation type="journal article" date="2021" name="BMC Genomics">
        <title>Datura genome reveals duplications of psychoactive alkaloid biosynthetic genes and high mutation rate following tissue culture.</title>
        <authorList>
            <person name="Rajewski A."/>
            <person name="Carter-House D."/>
            <person name="Stajich J."/>
            <person name="Litt A."/>
        </authorList>
    </citation>
    <scope>NUCLEOTIDE SEQUENCE [LARGE SCALE GENOMIC DNA]</scope>
    <source>
        <strain evidence="2">AR-01</strain>
    </source>
</reference>
<dbReference type="InterPro" id="IPR012337">
    <property type="entry name" value="RNaseH-like_sf"/>
</dbReference>
<dbReference type="InterPro" id="IPR053151">
    <property type="entry name" value="RNase_H-like"/>
</dbReference>
<sequence length="105" mass="11767">MGATYKSLEEQKLEMCKVLGIIDADLELDSQILVNMLQNRIANNLNLRSAMEKILHNMSSINATVKHCYREANQVADDLAKYPSNHNIGLHFVGTAETTINTHIN</sequence>
<protein>
    <recommendedName>
        <fullName evidence="1">RNase H type-1 domain-containing protein</fullName>
    </recommendedName>
</protein>
<organism evidence="2 3">
    <name type="scientific">Datura stramonium</name>
    <name type="common">Jimsonweed</name>
    <name type="synonym">Common thornapple</name>
    <dbReference type="NCBI Taxonomy" id="4076"/>
    <lineage>
        <taxon>Eukaryota</taxon>
        <taxon>Viridiplantae</taxon>
        <taxon>Streptophyta</taxon>
        <taxon>Embryophyta</taxon>
        <taxon>Tracheophyta</taxon>
        <taxon>Spermatophyta</taxon>
        <taxon>Magnoliopsida</taxon>
        <taxon>eudicotyledons</taxon>
        <taxon>Gunneridae</taxon>
        <taxon>Pentapetalae</taxon>
        <taxon>asterids</taxon>
        <taxon>lamiids</taxon>
        <taxon>Solanales</taxon>
        <taxon>Solanaceae</taxon>
        <taxon>Solanoideae</taxon>
        <taxon>Datureae</taxon>
        <taxon>Datura</taxon>
    </lineage>
</organism>
<dbReference type="InterPro" id="IPR002156">
    <property type="entry name" value="RNaseH_domain"/>
</dbReference>
<feature type="domain" description="RNase H type-1" evidence="1">
    <location>
        <begin position="13"/>
        <end position="81"/>
    </location>
</feature>
<dbReference type="SUPFAM" id="SSF53098">
    <property type="entry name" value="Ribonuclease H-like"/>
    <property type="match status" value="1"/>
</dbReference>
<proteinExistence type="predicted"/>
<dbReference type="InterPro" id="IPR036397">
    <property type="entry name" value="RNaseH_sf"/>
</dbReference>
<evidence type="ECO:0000313" key="2">
    <source>
        <dbReference type="EMBL" id="MCD9561418.1"/>
    </source>
</evidence>
<comment type="caution">
    <text evidence="2">The sequence shown here is derived from an EMBL/GenBank/DDBJ whole genome shotgun (WGS) entry which is preliminary data.</text>
</comment>
<dbReference type="Gene3D" id="3.30.420.10">
    <property type="entry name" value="Ribonuclease H-like superfamily/Ribonuclease H"/>
    <property type="match status" value="1"/>
</dbReference>
<evidence type="ECO:0000259" key="1">
    <source>
        <dbReference type="Pfam" id="PF13456"/>
    </source>
</evidence>
<gene>
    <name evidence="2" type="ORF">HAX54_020524</name>
</gene>
<dbReference type="CDD" id="cd06222">
    <property type="entry name" value="RNase_H_like"/>
    <property type="match status" value="1"/>
</dbReference>
<dbReference type="Pfam" id="PF13456">
    <property type="entry name" value="RVT_3"/>
    <property type="match status" value="1"/>
</dbReference>
<keyword evidence="3" id="KW-1185">Reference proteome</keyword>
<dbReference type="PANTHER" id="PTHR47723:SF19">
    <property type="entry name" value="POLYNUCLEOTIDYL TRANSFERASE, RIBONUCLEASE H-LIKE SUPERFAMILY PROTEIN"/>
    <property type="match status" value="1"/>
</dbReference>
<dbReference type="PANTHER" id="PTHR47723">
    <property type="entry name" value="OS05G0353850 PROTEIN"/>
    <property type="match status" value="1"/>
</dbReference>
<name>A0ABS8URD4_DATST</name>
<dbReference type="EMBL" id="JACEIK010002473">
    <property type="protein sequence ID" value="MCD9561418.1"/>
    <property type="molecule type" value="Genomic_DNA"/>
</dbReference>